<sequence length="239" mass="25351">MKTALQMLLAAAASLSVFTATAARAHVSVSGPAFAGATHEATFGVGHGCDGADTYRVKVQIPAGVTSVRPMDSTFGKAVLEKNAEGNVTAVVWTKPLADVLPADTNYYKLALRFKVPDAPFTTLYFPTTQTCRSEGGAETTVEWSDTSGEHGHHDPDAGTPATSPAPALLILPARSPGWNKYTVNEHVHDLSVFNDALIVWAGKAAYSANPATQSLIMTEPDTEVLSQIHPGTEIWVKY</sequence>
<evidence type="ECO:0000313" key="4">
    <source>
        <dbReference type="EMBL" id="AUX40362.1"/>
    </source>
</evidence>
<dbReference type="EMBL" id="CP012673">
    <property type="protein sequence ID" value="AUX40362.1"/>
    <property type="molecule type" value="Genomic_DNA"/>
</dbReference>
<gene>
    <name evidence="4" type="ORF">SOCE26_017620</name>
</gene>
<keyword evidence="2" id="KW-0732">Signal</keyword>
<organism evidence="4 5">
    <name type="scientific">Sorangium cellulosum</name>
    <name type="common">Polyangium cellulosum</name>
    <dbReference type="NCBI Taxonomy" id="56"/>
    <lineage>
        <taxon>Bacteria</taxon>
        <taxon>Pseudomonadati</taxon>
        <taxon>Myxococcota</taxon>
        <taxon>Polyangia</taxon>
        <taxon>Polyangiales</taxon>
        <taxon>Polyangiaceae</taxon>
        <taxon>Sorangium</taxon>
    </lineage>
</organism>
<protein>
    <recommendedName>
        <fullName evidence="3">YncI copper-binding domain-containing protein</fullName>
    </recommendedName>
</protein>
<dbReference type="RefSeq" id="WP_104987100.1">
    <property type="nucleotide sequence ID" value="NZ_CP012673.1"/>
</dbReference>
<dbReference type="InterPro" id="IPR038507">
    <property type="entry name" value="YcnI-like_sf"/>
</dbReference>
<reference evidence="4 5" key="1">
    <citation type="submission" date="2015-09" db="EMBL/GenBank/DDBJ databases">
        <title>Sorangium comparison.</title>
        <authorList>
            <person name="Zaburannyi N."/>
            <person name="Bunk B."/>
            <person name="Overmann J."/>
            <person name="Mueller R."/>
        </authorList>
    </citation>
    <scope>NUCLEOTIDE SEQUENCE [LARGE SCALE GENOMIC DNA]</scope>
    <source>
        <strain evidence="4 5">So ce26</strain>
    </source>
</reference>
<feature type="domain" description="YncI copper-binding" evidence="3">
    <location>
        <begin position="26"/>
        <end position="161"/>
    </location>
</feature>
<dbReference type="CDD" id="cd08545">
    <property type="entry name" value="YcnI_like"/>
    <property type="match status" value="1"/>
</dbReference>
<feature type="signal peptide" evidence="2">
    <location>
        <begin position="1"/>
        <end position="22"/>
    </location>
</feature>
<dbReference type="InterPro" id="IPR012533">
    <property type="entry name" value="YcnI-copper_dom"/>
</dbReference>
<feature type="compositionally biased region" description="Basic and acidic residues" evidence="1">
    <location>
        <begin position="148"/>
        <end position="157"/>
    </location>
</feature>
<evidence type="ECO:0000256" key="2">
    <source>
        <dbReference type="SAM" id="SignalP"/>
    </source>
</evidence>
<feature type="region of interest" description="Disordered" evidence="1">
    <location>
        <begin position="136"/>
        <end position="166"/>
    </location>
</feature>
<evidence type="ECO:0000313" key="5">
    <source>
        <dbReference type="Proteomes" id="UP000238348"/>
    </source>
</evidence>
<proteinExistence type="predicted"/>
<accession>A0A2L0EM74</accession>
<dbReference type="OrthoDB" id="9796962at2"/>
<feature type="chain" id="PRO_5014701182" description="YncI copper-binding domain-containing protein" evidence="2">
    <location>
        <begin position="23"/>
        <end position="239"/>
    </location>
</feature>
<evidence type="ECO:0000256" key="1">
    <source>
        <dbReference type="SAM" id="MobiDB-lite"/>
    </source>
</evidence>
<dbReference type="Pfam" id="PF07987">
    <property type="entry name" value="DUF1775"/>
    <property type="match status" value="1"/>
</dbReference>
<evidence type="ECO:0000259" key="3">
    <source>
        <dbReference type="Pfam" id="PF07987"/>
    </source>
</evidence>
<dbReference type="Gene3D" id="2.60.40.2230">
    <property type="entry name" value="Uncharacterised protein YcnI-like PF07987, DUF1775"/>
    <property type="match status" value="1"/>
</dbReference>
<dbReference type="AlphaFoldDB" id="A0A2L0EM74"/>
<dbReference type="Proteomes" id="UP000238348">
    <property type="component" value="Chromosome"/>
</dbReference>
<name>A0A2L0EM74_SORCE</name>